<dbReference type="PANTHER" id="PTHR31174:SF34">
    <property type="entry name" value="LATE EMBRYOGENESIS ABUNDANT PROTEIN 47"/>
    <property type="match status" value="1"/>
</dbReference>
<dbReference type="InterPro" id="IPR042971">
    <property type="entry name" value="LEA_SMP"/>
</dbReference>
<keyword evidence="2" id="KW-0677">Repeat</keyword>
<evidence type="ECO:0000256" key="2">
    <source>
        <dbReference type="ARBA" id="ARBA00022737"/>
    </source>
</evidence>
<protein>
    <recommendedName>
        <fullName evidence="4">SMP domain-containing protein</fullName>
    </recommendedName>
</protein>
<name>A0A2P2QLA2_RHIMU</name>
<dbReference type="AlphaFoldDB" id="A0A2P2QLA2"/>
<dbReference type="EMBL" id="GGEC01087296">
    <property type="protein sequence ID" value="MBX67780.1"/>
    <property type="molecule type" value="Transcribed_RNA"/>
</dbReference>
<evidence type="ECO:0000313" key="5">
    <source>
        <dbReference type="EMBL" id="MBX67780.1"/>
    </source>
</evidence>
<comment type="similarity">
    <text evidence="1">Belongs to the LEA type SMP family.</text>
</comment>
<sequence>MSQEQPKRHQDPINCRDIFVVHGDLAGDSVALSGAAMMQAAPENAMMGQTPKGVAMSTMQSAATGNEKAGPEGHDVMSDAAGDHGVSVTRTDLPDGSGAMIPSVGGQDG</sequence>
<evidence type="ECO:0000256" key="1">
    <source>
        <dbReference type="ARBA" id="ARBA00010733"/>
    </source>
</evidence>
<dbReference type="Pfam" id="PF04927">
    <property type="entry name" value="SMP"/>
    <property type="match status" value="1"/>
</dbReference>
<dbReference type="InterPro" id="IPR007011">
    <property type="entry name" value="LEA_SMP_dom"/>
</dbReference>
<dbReference type="PANTHER" id="PTHR31174">
    <property type="entry name" value="SEED MATURATION FAMILY PROTEIN"/>
    <property type="match status" value="1"/>
</dbReference>
<feature type="domain" description="SMP" evidence="4">
    <location>
        <begin position="15"/>
        <end position="68"/>
    </location>
</feature>
<feature type="region of interest" description="Disordered" evidence="3">
    <location>
        <begin position="49"/>
        <end position="109"/>
    </location>
</feature>
<accession>A0A2P2QLA2</accession>
<proteinExistence type="inferred from homology"/>
<reference evidence="5" key="1">
    <citation type="submission" date="2018-02" db="EMBL/GenBank/DDBJ databases">
        <title>Rhizophora mucronata_Transcriptome.</title>
        <authorList>
            <person name="Meera S.P."/>
            <person name="Sreeshan A."/>
            <person name="Augustine A."/>
        </authorList>
    </citation>
    <scope>NUCLEOTIDE SEQUENCE</scope>
    <source>
        <tissue evidence="5">Leaf</tissue>
    </source>
</reference>
<organism evidence="5">
    <name type="scientific">Rhizophora mucronata</name>
    <name type="common">Asiatic mangrove</name>
    <dbReference type="NCBI Taxonomy" id="61149"/>
    <lineage>
        <taxon>Eukaryota</taxon>
        <taxon>Viridiplantae</taxon>
        <taxon>Streptophyta</taxon>
        <taxon>Embryophyta</taxon>
        <taxon>Tracheophyta</taxon>
        <taxon>Spermatophyta</taxon>
        <taxon>Magnoliopsida</taxon>
        <taxon>eudicotyledons</taxon>
        <taxon>Gunneridae</taxon>
        <taxon>Pentapetalae</taxon>
        <taxon>rosids</taxon>
        <taxon>fabids</taxon>
        <taxon>Malpighiales</taxon>
        <taxon>Rhizophoraceae</taxon>
        <taxon>Rhizophora</taxon>
    </lineage>
</organism>
<evidence type="ECO:0000259" key="4">
    <source>
        <dbReference type="Pfam" id="PF04927"/>
    </source>
</evidence>
<evidence type="ECO:0000256" key="3">
    <source>
        <dbReference type="SAM" id="MobiDB-lite"/>
    </source>
</evidence>